<dbReference type="OrthoDB" id="10069252at2759"/>
<evidence type="ECO:0000313" key="12">
    <source>
        <dbReference type="EMBL" id="EFN87076.1"/>
    </source>
</evidence>
<feature type="region of interest" description="Disordered" evidence="10">
    <location>
        <begin position="145"/>
        <end position="166"/>
    </location>
</feature>
<keyword evidence="8" id="KW-0804">Transcription</keyword>
<dbReference type="GO" id="GO:0001164">
    <property type="term" value="F:RNA polymerase I core promoter sequence-specific DNA binding"/>
    <property type="evidence" value="ECO:0007669"/>
    <property type="project" value="InterPro"/>
</dbReference>
<dbReference type="OMA" id="WWLECDE"/>
<evidence type="ECO:0000256" key="4">
    <source>
        <dbReference type="ARBA" id="ARBA00022771"/>
    </source>
</evidence>
<keyword evidence="5" id="KW-0862">Zinc</keyword>
<dbReference type="GO" id="GO:0008270">
    <property type="term" value="F:zinc ion binding"/>
    <property type="evidence" value="ECO:0007669"/>
    <property type="project" value="UniProtKB-KW"/>
</dbReference>
<dbReference type="GO" id="GO:0042790">
    <property type="term" value="P:nucleolar large rRNA transcription by RNA polymerase I"/>
    <property type="evidence" value="ECO:0007669"/>
    <property type="project" value="TreeGrafter"/>
</dbReference>
<protein>
    <recommendedName>
        <fullName evidence="11">Rrn7/TAF1B C-terminal cyclin domain-containing protein</fullName>
    </recommendedName>
</protein>
<evidence type="ECO:0000256" key="3">
    <source>
        <dbReference type="ARBA" id="ARBA00022723"/>
    </source>
</evidence>
<feature type="domain" description="Rrn7/TAF1B C-terminal cyclin" evidence="11">
    <location>
        <begin position="348"/>
        <end position="462"/>
    </location>
</feature>
<dbReference type="InterPro" id="IPR048538">
    <property type="entry name" value="Rrn7_cyclin_C"/>
</dbReference>
<evidence type="ECO:0000256" key="6">
    <source>
        <dbReference type="ARBA" id="ARBA00023015"/>
    </source>
</evidence>
<keyword evidence="13" id="KW-1185">Reference proteome</keyword>
<name>E2BB55_HARSA</name>
<reference evidence="12 13" key="1">
    <citation type="journal article" date="2010" name="Science">
        <title>Genomic comparison of the ants Camponotus floridanus and Harpegnathos saltator.</title>
        <authorList>
            <person name="Bonasio R."/>
            <person name="Zhang G."/>
            <person name="Ye C."/>
            <person name="Mutti N.S."/>
            <person name="Fang X."/>
            <person name="Qin N."/>
            <person name="Donahue G."/>
            <person name="Yang P."/>
            <person name="Li Q."/>
            <person name="Li C."/>
            <person name="Zhang P."/>
            <person name="Huang Z."/>
            <person name="Berger S.L."/>
            <person name="Reinberg D."/>
            <person name="Wang J."/>
            <person name="Liebig J."/>
        </authorList>
    </citation>
    <scope>NUCLEOTIDE SEQUENCE [LARGE SCALE GENOMIC DNA]</scope>
    <source>
        <strain evidence="12 13">R22 G/1</strain>
    </source>
</reference>
<dbReference type="FunCoup" id="E2BB55">
    <property type="interactions" value="443"/>
</dbReference>
<keyword evidence="6" id="KW-0805">Transcription regulation</keyword>
<gene>
    <name evidence="12" type="ORF">EAI_04977</name>
</gene>
<evidence type="ECO:0000256" key="7">
    <source>
        <dbReference type="ARBA" id="ARBA00023125"/>
    </source>
</evidence>
<comment type="subcellular location">
    <subcellularLocation>
        <location evidence="1">Nucleus</location>
        <location evidence="1">Nucleolus</location>
    </subcellularLocation>
</comment>
<sequence>MEKCKICGCVNFYKECGYFFCVTCQTQNEDIREEILEVHMDDTTKLRKTRIRRMKDSKTDKEFGWTSWELYNFVLIGLTNELIELGAPADIKITVLQLWARYLGKLEVAFTSTKKKLIPKLARRYKKRDAEIIYGKIFSQNKTRKRKETDNSIASSRASTYQNQESTLRKLNRNKKLMITTDYDRFIQSQASSEGDALSGFNQSGYSMHSSIEQLSEDYKTIYFNFSAKEETRKIKGMMKKAPRNKRNKYKKGYITNKYKMGPELITPMKLWAILYLALRIHNNAMQLGDMLRYGREGHLSYYKLDHLIPPEVTLTRNDLNFLSRVMDVTHKGMRRIIGNMATFLGVTKIICPNFLSLISRYCIELELPKGILLYGERLVALSRPKMNFDKKSCIPNYEGRAMAFIIIVMKILFAMDGITEYEISNFADKVNSINDLKNYIEVHDFMEEKIRDEQKEDFIDYLHRKIPCQFKIDAKKKYYYNDTRTTNINVKASPLTLTEFIFNETSSDGKLSIPDDNDNEDFQDDCINIFSEETKSSLSKFCEAYNINFSNTERTTISENLCLGKKRKRKLLRDTNGKFVKQNDIPLKHSIENLTENYCVKQTETIPGDNLEVKDILLEIPDICNSSDTSMFSDHTKIEVEHDQSENCSEAFKIAMDKSFYTIDNETDKTLRLFKPFKDYWMYHCNFSRVKSKNFELFEKTLPRSFRWLLNECASVIEMSPEDLYEEVCLIETYYTNLSEQMEVHTNTNFENRNQAYFNRILKRW</sequence>
<evidence type="ECO:0000256" key="2">
    <source>
        <dbReference type="ARBA" id="ARBA00006899"/>
    </source>
</evidence>
<dbReference type="STRING" id="610380.E2BB55"/>
<proteinExistence type="inferred from homology"/>
<dbReference type="AlphaFoldDB" id="E2BB55"/>
<accession>E2BB55</accession>
<evidence type="ECO:0000256" key="8">
    <source>
        <dbReference type="ARBA" id="ARBA00023163"/>
    </source>
</evidence>
<evidence type="ECO:0000256" key="1">
    <source>
        <dbReference type="ARBA" id="ARBA00004604"/>
    </source>
</evidence>
<dbReference type="PANTHER" id="PTHR31576:SF2">
    <property type="entry name" value="TATA BOX-BINDING PROTEIN-ASSOCIATED FACTOR RNA POLYMERASE I SUBUNIT B"/>
    <property type="match status" value="1"/>
</dbReference>
<dbReference type="GO" id="GO:0070860">
    <property type="term" value="C:RNA polymerase I core factor complex"/>
    <property type="evidence" value="ECO:0007669"/>
    <property type="project" value="InterPro"/>
</dbReference>
<dbReference type="InterPro" id="IPR033599">
    <property type="entry name" value="TAF1B/Rrn7"/>
</dbReference>
<evidence type="ECO:0000256" key="10">
    <source>
        <dbReference type="SAM" id="MobiDB-lite"/>
    </source>
</evidence>
<evidence type="ECO:0000259" key="11">
    <source>
        <dbReference type="Pfam" id="PF20645"/>
    </source>
</evidence>
<dbReference type="InParanoid" id="E2BB55"/>
<feature type="compositionally biased region" description="Polar residues" evidence="10">
    <location>
        <begin position="151"/>
        <end position="166"/>
    </location>
</feature>
<keyword evidence="9" id="KW-0539">Nucleus</keyword>
<evidence type="ECO:0000256" key="9">
    <source>
        <dbReference type="ARBA" id="ARBA00023242"/>
    </source>
</evidence>
<dbReference type="PANTHER" id="PTHR31576">
    <property type="entry name" value="TATA BOX-BINDING PROTEIN-ASSOCIATED FACTOR RNA POLYMERASE I SUBUNIT B"/>
    <property type="match status" value="1"/>
</dbReference>
<evidence type="ECO:0000256" key="5">
    <source>
        <dbReference type="ARBA" id="ARBA00022833"/>
    </source>
</evidence>
<dbReference type="GO" id="GO:0005668">
    <property type="term" value="C:RNA polymerase transcription factor SL1 complex"/>
    <property type="evidence" value="ECO:0007669"/>
    <property type="project" value="TreeGrafter"/>
</dbReference>
<comment type="similarity">
    <text evidence="2">Belongs to the RRN7/TAF1B family.</text>
</comment>
<evidence type="ECO:0000313" key="13">
    <source>
        <dbReference type="Proteomes" id="UP000008237"/>
    </source>
</evidence>
<keyword evidence="7" id="KW-0238">DNA-binding</keyword>
<dbReference type="Pfam" id="PF20645">
    <property type="entry name" value="Rrn7_cyclin_C"/>
    <property type="match status" value="1"/>
</dbReference>
<keyword evidence="4" id="KW-0863">Zinc-finger</keyword>
<dbReference type="Proteomes" id="UP000008237">
    <property type="component" value="Unassembled WGS sequence"/>
</dbReference>
<organism evidence="13">
    <name type="scientific">Harpegnathos saltator</name>
    <name type="common">Jerdon's jumping ant</name>
    <dbReference type="NCBI Taxonomy" id="610380"/>
    <lineage>
        <taxon>Eukaryota</taxon>
        <taxon>Metazoa</taxon>
        <taxon>Ecdysozoa</taxon>
        <taxon>Arthropoda</taxon>
        <taxon>Hexapoda</taxon>
        <taxon>Insecta</taxon>
        <taxon>Pterygota</taxon>
        <taxon>Neoptera</taxon>
        <taxon>Endopterygota</taxon>
        <taxon>Hymenoptera</taxon>
        <taxon>Apocrita</taxon>
        <taxon>Aculeata</taxon>
        <taxon>Formicoidea</taxon>
        <taxon>Formicidae</taxon>
        <taxon>Ponerinae</taxon>
        <taxon>Ponerini</taxon>
        <taxon>Harpegnathos</taxon>
    </lineage>
</organism>
<dbReference type="EMBL" id="GL446916">
    <property type="protein sequence ID" value="EFN87076.1"/>
    <property type="molecule type" value="Genomic_DNA"/>
</dbReference>
<keyword evidence="3" id="KW-0479">Metal-binding</keyword>